<dbReference type="RefSeq" id="WP_193151609.1">
    <property type="nucleotide sequence ID" value="NZ_CP041235.1"/>
</dbReference>
<dbReference type="InterPro" id="IPR039420">
    <property type="entry name" value="WalR-like"/>
</dbReference>
<dbReference type="PANTHER" id="PTHR48111:SF1">
    <property type="entry name" value="TWO-COMPONENT RESPONSE REGULATOR ORR33"/>
    <property type="match status" value="1"/>
</dbReference>
<evidence type="ECO:0000256" key="5">
    <source>
        <dbReference type="ARBA" id="ARBA00023163"/>
    </source>
</evidence>
<evidence type="ECO:0000256" key="6">
    <source>
        <dbReference type="PROSITE-ProRule" id="PRU00169"/>
    </source>
</evidence>
<evidence type="ECO:0000256" key="4">
    <source>
        <dbReference type="ARBA" id="ARBA00023125"/>
    </source>
</evidence>
<evidence type="ECO:0000259" key="9">
    <source>
        <dbReference type="PROSITE" id="PS51755"/>
    </source>
</evidence>
<dbReference type="InterPro" id="IPR001867">
    <property type="entry name" value="OmpR/PhoB-type_DNA-bd"/>
</dbReference>
<dbReference type="SMART" id="SM00448">
    <property type="entry name" value="REC"/>
    <property type="match status" value="1"/>
</dbReference>
<gene>
    <name evidence="10" type="ORF">FJR45_04895</name>
</gene>
<keyword evidence="2" id="KW-0902">Two-component regulatory system</keyword>
<evidence type="ECO:0000256" key="7">
    <source>
        <dbReference type="PROSITE-ProRule" id="PRU01091"/>
    </source>
</evidence>
<keyword evidence="5" id="KW-0804">Transcription</keyword>
<dbReference type="KEGG" id="ssei:FJR45_04895"/>
<dbReference type="GO" id="GO:0006355">
    <property type="term" value="P:regulation of DNA-templated transcription"/>
    <property type="evidence" value="ECO:0007669"/>
    <property type="project" value="InterPro"/>
</dbReference>
<evidence type="ECO:0000256" key="2">
    <source>
        <dbReference type="ARBA" id="ARBA00023012"/>
    </source>
</evidence>
<dbReference type="GO" id="GO:0032993">
    <property type="term" value="C:protein-DNA complex"/>
    <property type="evidence" value="ECO:0007669"/>
    <property type="project" value="TreeGrafter"/>
</dbReference>
<organism evidence="10 11">
    <name type="scientific">Sulfurimonas sediminis</name>
    <dbReference type="NCBI Taxonomy" id="2590020"/>
    <lineage>
        <taxon>Bacteria</taxon>
        <taxon>Pseudomonadati</taxon>
        <taxon>Campylobacterota</taxon>
        <taxon>Epsilonproteobacteria</taxon>
        <taxon>Campylobacterales</taxon>
        <taxon>Sulfurimonadaceae</taxon>
        <taxon>Sulfurimonas</taxon>
    </lineage>
</organism>
<keyword evidence="3" id="KW-0805">Transcription regulation</keyword>
<evidence type="ECO:0000256" key="1">
    <source>
        <dbReference type="ARBA" id="ARBA00022553"/>
    </source>
</evidence>
<feature type="modified residue" description="4-aspartylphosphate" evidence="6">
    <location>
        <position position="65"/>
    </location>
</feature>
<evidence type="ECO:0000259" key="8">
    <source>
        <dbReference type="PROSITE" id="PS50110"/>
    </source>
</evidence>
<keyword evidence="11" id="KW-1185">Reference proteome</keyword>
<keyword evidence="4 7" id="KW-0238">DNA-binding</keyword>
<dbReference type="PANTHER" id="PTHR48111">
    <property type="entry name" value="REGULATOR OF RPOS"/>
    <property type="match status" value="1"/>
</dbReference>
<evidence type="ECO:0000313" key="10">
    <source>
        <dbReference type="EMBL" id="QOP43319.1"/>
    </source>
</evidence>
<dbReference type="Pfam" id="PF00486">
    <property type="entry name" value="Trans_reg_C"/>
    <property type="match status" value="1"/>
</dbReference>
<feature type="domain" description="OmpR/PhoB-type" evidence="9">
    <location>
        <begin position="139"/>
        <end position="234"/>
    </location>
</feature>
<feature type="domain" description="Response regulatory" evidence="8">
    <location>
        <begin position="14"/>
        <end position="131"/>
    </location>
</feature>
<dbReference type="PROSITE" id="PS50110">
    <property type="entry name" value="RESPONSE_REGULATORY"/>
    <property type="match status" value="1"/>
</dbReference>
<dbReference type="EMBL" id="CP041235">
    <property type="protein sequence ID" value="QOP43319.1"/>
    <property type="molecule type" value="Genomic_DNA"/>
</dbReference>
<reference evidence="10 11" key="1">
    <citation type="submission" date="2019-06" db="EMBL/GenBank/DDBJ databases">
        <title>Sulfurimonas gotlandica sp. nov., a chemoautotrophic and psychrotolerant epsilonproteobacterium isolated from a pelagic redoxcline, and an emended description of the genus Sulfurimonas.</title>
        <authorList>
            <person name="Wang S."/>
            <person name="Jiang L."/>
            <person name="Shao Z."/>
        </authorList>
    </citation>
    <scope>NUCLEOTIDE SEQUENCE [LARGE SCALE GENOMIC DNA]</scope>
    <source>
        <strain evidence="10 11">S2-6</strain>
    </source>
</reference>
<evidence type="ECO:0000313" key="11">
    <source>
        <dbReference type="Proteomes" id="UP000593719"/>
    </source>
</evidence>
<dbReference type="PROSITE" id="PS51755">
    <property type="entry name" value="OMPR_PHOB"/>
    <property type="match status" value="1"/>
</dbReference>
<accession>A0A7M1B0P4</accession>
<dbReference type="InterPro" id="IPR036388">
    <property type="entry name" value="WH-like_DNA-bd_sf"/>
</dbReference>
<dbReference type="SMART" id="SM00862">
    <property type="entry name" value="Trans_reg_C"/>
    <property type="match status" value="1"/>
</dbReference>
<dbReference type="GO" id="GO:0000976">
    <property type="term" value="F:transcription cis-regulatory region binding"/>
    <property type="evidence" value="ECO:0007669"/>
    <property type="project" value="TreeGrafter"/>
</dbReference>
<dbReference type="Gene3D" id="3.40.50.2300">
    <property type="match status" value="1"/>
</dbReference>
<dbReference type="SUPFAM" id="SSF52172">
    <property type="entry name" value="CheY-like"/>
    <property type="match status" value="1"/>
</dbReference>
<dbReference type="InterPro" id="IPR016032">
    <property type="entry name" value="Sig_transdc_resp-reg_C-effctor"/>
</dbReference>
<dbReference type="SUPFAM" id="SSF46894">
    <property type="entry name" value="C-terminal effector domain of the bipartite response regulators"/>
    <property type="match status" value="1"/>
</dbReference>
<dbReference type="GO" id="GO:0005829">
    <property type="term" value="C:cytosol"/>
    <property type="evidence" value="ECO:0007669"/>
    <property type="project" value="TreeGrafter"/>
</dbReference>
<dbReference type="AlphaFoldDB" id="A0A7M1B0P4"/>
<evidence type="ECO:0000256" key="3">
    <source>
        <dbReference type="ARBA" id="ARBA00023015"/>
    </source>
</evidence>
<dbReference type="Pfam" id="PF00072">
    <property type="entry name" value="Response_reg"/>
    <property type="match status" value="1"/>
</dbReference>
<dbReference type="InterPro" id="IPR001789">
    <property type="entry name" value="Sig_transdc_resp-reg_receiver"/>
</dbReference>
<feature type="DNA-binding region" description="OmpR/PhoB-type" evidence="7">
    <location>
        <begin position="139"/>
        <end position="234"/>
    </location>
</feature>
<name>A0A7M1B0P4_9BACT</name>
<sequence>MTNTELLSITKKLTVLYAEDDLEMRKSTTALLKNFFSHIYTAFDGREALEIYNNNLANIDLVITDILMPHLNGIELTKEILSINKEQKFIVISAYNETSYFIELINTGAVIGFLQKPIKRQELLNILTTASLFYKEEYETTIPLKDGFLWNKELKRLFLEGKEIPLSANETKLLDLFLSYPNTVFSAIDLHIYLFEDTKEFSEDSIKSFIKRLRKKIPLSSIQTHKDLGYSLSI</sequence>
<dbReference type="InterPro" id="IPR011006">
    <property type="entry name" value="CheY-like_superfamily"/>
</dbReference>
<dbReference type="Proteomes" id="UP000593719">
    <property type="component" value="Chromosome"/>
</dbReference>
<keyword evidence="1 6" id="KW-0597">Phosphoprotein</keyword>
<dbReference type="GO" id="GO:0000156">
    <property type="term" value="F:phosphorelay response regulator activity"/>
    <property type="evidence" value="ECO:0007669"/>
    <property type="project" value="TreeGrafter"/>
</dbReference>
<protein>
    <submittedName>
        <fullName evidence="10">Response regulator transcription factor</fullName>
    </submittedName>
</protein>
<proteinExistence type="predicted"/>
<dbReference type="CDD" id="cd00383">
    <property type="entry name" value="trans_reg_C"/>
    <property type="match status" value="1"/>
</dbReference>
<dbReference type="Gene3D" id="1.10.10.10">
    <property type="entry name" value="Winged helix-like DNA-binding domain superfamily/Winged helix DNA-binding domain"/>
    <property type="match status" value="1"/>
</dbReference>